<reference evidence="1 2" key="1">
    <citation type="journal article" date="2019" name="Sci. Rep.">
        <title>Orb-weaving spider Araneus ventricosus genome elucidates the spidroin gene catalogue.</title>
        <authorList>
            <person name="Kono N."/>
            <person name="Nakamura H."/>
            <person name="Ohtoshi R."/>
            <person name="Moran D.A.P."/>
            <person name="Shinohara A."/>
            <person name="Yoshida Y."/>
            <person name="Fujiwara M."/>
            <person name="Mori M."/>
            <person name="Tomita M."/>
            <person name="Arakawa K."/>
        </authorList>
    </citation>
    <scope>NUCLEOTIDE SEQUENCE [LARGE SCALE GENOMIC DNA]</scope>
</reference>
<dbReference type="AlphaFoldDB" id="A0A4Y2FSA6"/>
<proteinExistence type="predicted"/>
<gene>
    <name evidence="1" type="ORF">AVEN_93773_1</name>
</gene>
<organism evidence="1 2">
    <name type="scientific">Araneus ventricosus</name>
    <name type="common">Orbweaver spider</name>
    <name type="synonym">Epeira ventricosa</name>
    <dbReference type="NCBI Taxonomy" id="182803"/>
    <lineage>
        <taxon>Eukaryota</taxon>
        <taxon>Metazoa</taxon>
        <taxon>Ecdysozoa</taxon>
        <taxon>Arthropoda</taxon>
        <taxon>Chelicerata</taxon>
        <taxon>Arachnida</taxon>
        <taxon>Araneae</taxon>
        <taxon>Araneomorphae</taxon>
        <taxon>Entelegynae</taxon>
        <taxon>Araneoidea</taxon>
        <taxon>Araneidae</taxon>
        <taxon>Araneus</taxon>
    </lineage>
</organism>
<accession>A0A4Y2FSA6</accession>
<evidence type="ECO:0000313" key="1">
    <source>
        <dbReference type="EMBL" id="GBM44133.1"/>
    </source>
</evidence>
<sequence length="106" mass="12368">MLYWGIFGDTKYNFIIAFLMHLLKRHHLTSLVILSKRYHAERTAQKHSLGDISFSYSWLRAAGLGNSQTYEEQFHWQRMLPQCLPDVSSETLASFPFGYSLKTLSH</sequence>
<keyword evidence="2" id="KW-1185">Reference proteome</keyword>
<dbReference type="Proteomes" id="UP000499080">
    <property type="component" value="Unassembled WGS sequence"/>
</dbReference>
<protein>
    <submittedName>
        <fullName evidence="1">Uncharacterized protein</fullName>
    </submittedName>
</protein>
<name>A0A4Y2FSA6_ARAVE</name>
<evidence type="ECO:0000313" key="2">
    <source>
        <dbReference type="Proteomes" id="UP000499080"/>
    </source>
</evidence>
<comment type="caution">
    <text evidence="1">The sequence shown here is derived from an EMBL/GenBank/DDBJ whole genome shotgun (WGS) entry which is preliminary data.</text>
</comment>
<dbReference type="EMBL" id="BGPR01001056">
    <property type="protein sequence ID" value="GBM44133.1"/>
    <property type="molecule type" value="Genomic_DNA"/>
</dbReference>